<dbReference type="InterPro" id="IPR040126">
    <property type="entry name" value="STOX1/2"/>
</dbReference>
<feature type="compositionally biased region" description="Basic and acidic residues" evidence="1">
    <location>
        <begin position="418"/>
        <end position="430"/>
    </location>
</feature>
<feature type="compositionally biased region" description="Polar residues" evidence="1">
    <location>
        <begin position="644"/>
        <end position="661"/>
    </location>
</feature>
<dbReference type="Pfam" id="PF10264">
    <property type="entry name" value="WHD_Storkhead"/>
    <property type="match status" value="1"/>
</dbReference>
<feature type="region of interest" description="Disordered" evidence="1">
    <location>
        <begin position="227"/>
        <end position="262"/>
    </location>
</feature>
<feature type="compositionally biased region" description="Basic and acidic residues" evidence="1">
    <location>
        <begin position="489"/>
        <end position="513"/>
    </location>
</feature>
<reference evidence="3 4" key="1">
    <citation type="submission" date="2024-09" db="EMBL/GenBank/DDBJ databases">
        <title>A chromosome-level genome assembly of Gray's grenadier anchovy, Coilia grayii.</title>
        <authorList>
            <person name="Fu Z."/>
        </authorList>
    </citation>
    <scope>NUCLEOTIDE SEQUENCE [LARGE SCALE GENOMIC DNA]</scope>
    <source>
        <strain evidence="3">G4</strain>
        <tissue evidence="3">Muscle</tissue>
    </source>
</reference>
<feature type="compositionally biased region" description="Polar residues" evidence="1">
    <location>
        <begin position="837"/>
        <end position="882"/>
    </location>
</feature>
<feature type="region of interest" description="Disordered" evidence="1">
    <location>
        <begin position="629"/>
        <end position="671"/>
    </location>
</feature>
<gene>
    <name evidence="3" type="ORF">ACEWY4_021389</name>
</gene>
<name>A0ABD1JC12_9TELE</name>
<evidence type="ECO:0000313" key="3">
    <source>
        <dbReference type="EMBL" id="KAL2083616.1"/>
    </source>
</evidence>
<evidence type="ECO:0000259" key="2">
    <source>
        <dbReference type="Pfam" id="PF10264"/>
    </source>
</evidence>
<feature type="compositionally biased region" description="Polar residues" evidence="1">
    <location>
        <begin position="234"/>
        <end position="255"/>
    </location>
</feature>
<dbReference type="EMBL" id="JBHFQA010000018">
    <property type="protein sequence ID" value="KAL2083616.1"/>
    <property type="molecule type" value="Genomic_DNA"/>
</dbReference>
<evidence type="ECO:0000313" key="4">
    <source>
        <dbReference type="Proteomes" id="UP001591681"/>
    </source>
</evidence>
<accession>A0ABD1JC12</accession>
<sequence>MTSVYYGVSIKTHSHRCYIIIKLKVRGYSRKVLSLTWAGLLNLLKVQPCDFVSHVVGDVSPVQMSPISQSQFIPLSEVLCSLISDMNADHVTVNQEALIAHMMKAHPGMTVPTQDILYNALGSLIKERKIYHTGEGYFIVTPQTYFITNNTVKEKNWWSTGENELPSSPPITYLVSNENCLDMPGESTPLAHCKSCRCFTALSTAAPSVQDQVSISDCTGKSLKWPKEHKPSIHHQSTSTAADCQASEISKSTVTSRKDKEKGGRKFGLNLFRRSTAKKESKLKREYATFSGQFPPEEWPVRDENDLNNLPRDLEHAIIKRINPELTVDNLVRHTALMMKLEERDCERAVDKGISTEMLVSKPRNHSSKLAAKKTASKNPRSKKRAQSSKDKHRMKSKALEYPDDMEGHMDGITPSHPKPDLQTEEPGDHTDHAVLNARSLYKKRIDNPFHGVSSKETVPVTSSHREQRRRDGKNHTSGKRERTSHRSKSWDPHHTKGTAEEPEKPHAMKEGSCEHLHQRELAMESLLDTNPVKEHTGEYSSVYPDSSTLRIDDKVRHLKENSGRGKELREDKDTDAEHKMLKDVDLRHETDQRHHDKIIDYHSLVQETTDAPLSWPKPSVRRMLSLRQVEKEDSSHRPDLLASHQQAGSIADSQQLVSSPEQHRGSVVTESDVYTEDDIRLYMKPEEIDEDACSSLCLNEDCAVSSSGAMHHPSMNQYVKPQFGGGNWINSLDASKFYKEPLRVILRQEDGGWNGSNAQLPQSESSISLRESMLRDGFQCLDEQLHKTIRVDKELTEPIDSSIFDYCQTSEIDSDAETLHKSLDDLENLSALQVGDPQQSCHQSPFDTQQPGMPLSSNENHSSPNGAHSGETTESQSNTGDSGIDSPRTRISMTSSNSAILEGFKRRSFIQNLERLHSKSNGIHSQSSLLQLTPVMNV</sequence>
<proteinExistence type="predicted"/>
<feature type="compositionally biased region" description="Basic residues" evidence="1">
    <location>
        <begin position="363"/>
        <end position="397"/>
    </location>
</feature>
<dbReference type="InterPro" id="IPR019391">
    <property type="entry name" value="Storkhead-box_WHD"/>
</dbReference>
<comment type="caution">
    <text evidence="3">The sequence shown here is derived from an EMBL/GenBank/DDBJ whole genome shotgun (WGS) entry which is preliminary data.</text>
</comment>
<feature type="domain" description="Winged helix Storkhead-box1" evidence="2">
    <location>
        <begin position="64"/>
        <end position="142"/>
    </location>
</feature>
<feature type="region of interest" description="Disordered" evidence="1">
    <location>
        <begin position="357"/>
        <end position="430"/>
    </location>
</feature>
<feature type="region of interest" description="Disordered" evidence="1">
    <location>
        <begin position="448"/>
        <end position="513"/>
    </location>
</feature>
<keyword evidence="4" id="KW-1185">Reference proteome</keyword>
<feature type="region of interest" description="Disordered" evidence="1">
    <location>
        <begin position="836"/>
        <end position="898"/>
    </location>
</feature>
<feature type="compositionally biased region" description="Basic and acidic residues" evidence="1">
    <location>
        <begin position="398"/>
        <end position="410"/>
    </location>
</feature>
<dbReference type="AlphaFoldDB" id="A0ABD1JC12"/>
<dbReference type="PANTHER" id="PTHR22437:SF1">
    <property type="entry name" value="STORKHEAD-BOX PROTEIN 1"/>
    <property type="match status" value="1"/>
</dbReference>
<dbReference type="Proteomes" id="UP001591681">
    <property type="component" value="Unassembled WGS sequence"/>
</dbReference>
<feature type="compositionally biased region" description="Basic and acidic residues" evidence="1">
    <location>
        <begin position="629"/>
        <end position="640"/>
    </location>
</feature>
<organism evidence="3 4">
    <name type="scientific">Coilia grayii</name>
    <name type="common">Gray's grenadier anchovy</name>
    <dbReference type="NCBI Taxonomy" id="363190"/>
    <lineage>
        <taxon>Eukaryota</taxon>
        <taxon>Metazoa</taxon>
        <taxon>Chordata</taxon>
        <taxon>Craniata</taxon>
        <taxon>Vertebrata</taxon>
        <taxon>Euteleostomi</taxon>
        <taxon>Actinopterygii</taxon>
        <taxon>Neopterygii</taxon>
        <taxon>Teleostei</taxon>
        <taxon>Clupei</taxon>
        <taxon>Clupeiformes</taxon>
        <taxon>Clupeoidei</taxon>
        <taxon>Engraulidae</taxon>
        <taxon>Coilinae</taxon>
        <taxon>Coilia</taxon>
    </lineage>
</organism>
<evidence type="ECO:0000256" key="1">
    <source>
        <dbReference type="SAM" id="MobiDB-lite"/>
    </source>
</evidence>
<protein>
    <recommendedName>
        <fullName evidence="2">Winged helix Storkhead-box1 domain-containing protein</fullName>
    </recommendedName>
</protein>
<dbReference type="PANTHER" id="PTHR22437">
    <property type="entry name" value="WINGED HELIX DOMAIN-CONTAINING PROTEIN"/>
    <property type="match status" value="1"/>
</dbReference>